<gene>
    <name evidence="2" type="ORF">BXY45_114104</name>
</gene>
<evidence type="ECO:0000313" key="3">
    <source>
        <dbReference type="Proteomes" id="UP000245469"/>
    </source>
</evidence>
<feature type="compositionally biased region" description="Basic and acidic residues" evidence="1">
    <location>
        <begin position="225"/>
        <end position="234"/>
    </location>
</feature>
<protein>
    <recommendedName>
        <fullName evidence="4">Core-binding (CB) domain-containing protein</fullName>
    </recommendedName>
</protein>
<evidence type="ECO:0008006" key="4">
    <source>
        <dbReference type="Google" id="ProtNLM"/>
    </source>
</evidence>
<evidence type="ECO:0000313" key="2">
    <source>
        <dbReference type="EMBL" id="PWJ53209.1"/>
    </source>
</evidence>
<dbReference type="EMBL" id="QGDQ01000014">
    <property type="protein sequence ID" value="PWJ53209.1"/>
    <property type="molecule type" value="Genomic_DNA"/>
</dbReference>
<proteinExistence type="predicted"/>
<dbReference type="Proteomes" id="UP000245469">
    <property type="component" value="Unassembled WGS sequence"/>
</dbReference>
<sequence>MGCVSQDDDAPRTGGGAASASTALARLVEDYLATLGATSPSTQRQRTWALRELLAHAPASPTAALAPVPVRAWLDTAATADPPASLPGLRARASAVRALTQHAEHTGAVPPGTAASLAGVLRMPAPPLAPGPDPDPVRRLLIKAHPDARPLAVHPAVWTRFCAHVHLLALTGEREDVMAGLRLRDVAAAPPDTPEHSAHDTPIEHFLQTADASESHTRQGGVDSRSSDGSHIDGESVTPPLFDDSPTSSHTSSQGDVPYGDVSQGADSDPGDAGDVVLDERAADGWPARSHRTAPAVATHVRIEAGLAPRSWKLPEPARTALSGWLADRAVLASLLRGSDPGALWLRVRPSTDLRTGALRPAGLPLSDRGLRLAFTTTLSVLALEDRDLEDLSTAAVRAYARGRGPL</sequence>
<accession>A0A316A6Z1</accession>
<comment type="caution">
    <text evidence="2">The sequence shown here is derived from an EMBL/GenBank/DDBJ whole genome shotgun (WGS) entry which is preliminary data.</text>
</comment>
<feature type="region of interest" description="Disordered" evidence="1">
    <location>
        <begin position="211"/>
        <end position="276"/>
    </location>
</feature>
<name>A0A316A6Z1_9ACTN</name>
<dbReference type="AlphaFoldDB" id="A0A316A6Z1"/>
<feature type="compositionally biased region" description="Polar residues" evidence="1">
    <location>
        <begin position="245"/>
        <end position="255"/>
    </location>
</feature>
<evidence type="ECO:0000256" key="1">
    <source>
        <dbReference type="SAM" id="MobiDB-lite"/>
    </source>
</evidence>
<reference evidence="2 3" key="1">
    <citation type="submission" date="2018-03" db="EMBL/GenBank/DDBJ databases">
        <title>Genomic Encyclopedia of Archaeal and Bacterial Type Strains, Phase II (KMG-II): from individual species to whole genera.</title>
        <authorList>
            <person name="Goeker M."/>
        </authorList>
    </citation>
    <scope>NUCLEOTIDE SEQUENCE [LARGE SCALE GENOMIC DNA]</scope>
    <source>
        <strain evidence="2 3">DSM 44889</strain>
    </source>
</reference>
<organism evidence="2 3">
    <name type="scientific">Quadrisphaera granulorum</name>
    <dbReference type="NCBI Taxonomy" id="317664"/>
    <lineage>
        <taxon>Bacteria</taxon>
        <taxon>Bacillati</taxon>
        <taxon>Actinomycetota</taxon>
        <taxon>Actinomycetes</taxon>
        <taxon>Kineosporiales</taxon>
        <taxon>Kineosporiaceae</taxon>
        <taxon>Quadrisphaera</taxon>
    </lineage>
</organism>
<keyword evidence="3" id="KW-1185">Reference proteome</keyword>